<dbReference type="AlphaFoldDB" id="A0AAN7K9X8"/>
<reference evidence="1 2" key="1">
    <citation type="journal article" date="2023" name="Hortic Res">
        <title>Pangenome of water caltrop reveals structural variations and asymmetric subgenome divergence after allopolyploidization.</title>
        <authorList>
            <person name="Zhang X."/>
            <person name="Chen Y."/>
            <person name="Wang L."/>
            <person name="Yuan Y."/>
            <person name="Fang M."/>
            <person name="Shi L."/>
            <person name="Lu R."/>
            <person name="Comes H.P."/>
            <person name="Ma Y."/>
            <person name="Chen Y."/>
            <person name="Huang G."/>
            <person name="Zhou Y."/>
            <person name="Zheng Z."/>
            <person name="Qiu Y."/>
        </authorList>
    </citation>
    <scope>NUCLEOTIDE SEQUENCE [LARGE SCALE GENOMIC DNA]</scope>
    <source>
        <tissue evidence="1">Roots</tissue>
    </source>
</reference>
<dbReference type="PANTHER" id="PTHR35324">
    <property type="entry name" value="BNAA08G03750D PROTEIN"/>
    <property type="match status" value="1"/>
</dbReference>
<proteinExistence type="predicted"/>
<dbReference type="Proteomes" id="UP001345219">
    <property type="component" value="Chromosome 15"/>
</dbReference>
<gene>
    <name evidence="1" type="ORF">SAY87_020401</name>
</gene>
<dbReference type="EMBL" id="JAXIOK010000012">
    <property type="protein sequence ID" value="KAK4759100.1"/>
    <property type="molecule type" value="Genomic_DNA"/>
</dbReference>
<organism evidence="1 2">
    <name type="scientific">Trapa incisa</name>
    <dbReference type="NCBI Taxonomy" id="236973"/>
    <lineage>
        <taxon>Eukaryota</taxon>
        <taxon>Viridiplantae</taxon>
        <taxon>Streptophyta</taxon>
        <taxon>Embryophyta</taxon>
        <taxon>Tracheophyta</taxon>
        <taxon>Spermatophyta</taxon>
        <taxon>Magnoliopsida</taxon>
        <taxon>eudicotyledons</taxon>
        <taxon>Gunneridae</taxon>
        <taxon>Pentapetalae</taxon>
        <taxon>rosids</taxon>
        <taxon>malvids</taxon>
        <taxon>Myrtales</taxon>
        <taxon>Lythraceae</taxon>
        <taxon>Trapa</taxon>
    </lineage>
</organism>
<evidence type="ECO:0000313" key="1">
    <source>
        <dbReference type="EMBL" id="KAK4759100.1"/>
    </source>
</evidence>
<keyword evidence="2" id="KW-1185">Reference proteome</keyword>
<protein>
    <submittedName>
        <fullName evidence="1">Uncharacterized protein</fullName>
    </submittedName>
</protein>
<evidence type="ECO:0000313" key="2">
    <source>
        <dbReference type="Proteomes" id="UP001345219"/>
    </source>
</evidence>
<comment type="caution">
    <text evidence="1">The sequence shown here is derived from an EMBL/GenBank/DDBJ whole genome shotgun (WGS) entry which is preliminary data.</text>
</comment>
<accession>A0AAN7K9X8</accession>
<name>A0AAN7K9X8_9MYRT</name>
<dbReference type="PANTHER" id="PTHR35324:SF5">
    <property type="entry name" value="BHLH DOMAIN-CONTAINING PROTEIN"/>
    <property type="match status" value="1"/>
</dbReference>
<sequence length="111" mass="12315">MDFFFFVSKPAAADQSGHRHYAGHDEKAVLDGHRSLQCQKSPVTTELHLVSSVKEDPSKSMDKEAVLRRIRHHKRLNRVRGAIRAAAAMGGGQGVEMGRFLEDPDDTFSSP</sequence>